<dbReference type="GO" id="GO:0061711">
    <property type="term" value="F:tRNA N(6)-L-threonylcarbamoyladenine synthase activity"/>
    <property type="evidence" value="ECO:0007669"/>
    <property type="project" value="UniProtKB-EC"/>
</dbReference>
<evidence type="ECO:0000313" key="3">
    <source>
        <dbReference type="Proteomes" id="UP001335729"/>
    </source>
</evidence>
<dbReference type="EMBL" id="JAZDUE010000003">
    <property type="protein sequence ID" value="MEE4022376.1"/>
    <property type="molecule type" value="Genomic_DNA"/>
</dbReference>
<feature type="domain" description="Gcp-like" evidence="1">
    <location>
        <begin position="43"/>
        <end position="164"/>
    </location>
</feature>
<accession>A0ABU7MQI5</accession>
<evidence type="ECO:0000259" key="1">
    <source>
        <dbReference type="Pfam" id="PF00814"/>
    </source>
</evidence>
<dbReference type="PANTHER" id="PTHR11735:SF11">
    <property type="entry name" value="TRNA THREONYLCARBAMOYLADENOSINE BIOSYNTHESIS PROTEIN TSAB"/>
    <property type="match status" value="1"/>
</dbReference>
<dbReference type="SUPFAM" id="SSF53067">
    <property type="entry name" value="Actin-like ATPase domain"/>
    <property type="match status" value="2"/>
</dbReference>
<proteinExistence type="predicted"/>
<dbReference type="Pfam" id="PF00814">
    <property type="entry name" value="TsaD"/>
    <property type="match status" value="1"/>
</dbReference>
<reference evidence="2 3" key="1">
    <citation type="submission" date="2024-01" db="EMBL/GenBank/DDBJ databases">
        <title>Draft genome sequence of Gordonia sp. PKS22-38.</title>
        <authorList>
            <person name="Suphannarot A."/>
            <person name="Mingma R."/>
        </authorList>
    </citation>
    <scope>NUCLEOTIDE SEQUENCE [LARGE SCALE GENOMIC DNA]</scope>
    <source>
        <strain evidence="2 3">PKS22-38</strain>
    </source>
</reference>
<organism evidence="2 3">
    <name type="scientific">Gordonia prachuapensis</name>
    <dbReference type="NCBI Taxonomy" id="3115651"/>
    <lineage>
        <taxon>Bacteria</taxon>
        <taxon>Bacillati</taxon>
        <taxon>Actinomycetota</taxon>
        <taxon>Actinomycetes</taxon>
        <taxon>Mycobacteriales</taxon>
        <taxon>Gordoniaceae</taxon>
        <taxon>Gordonia</taxon>
    </lineage>
</organism>
<comment type="caution">
    <text evidence="2">The sequence shown here is derived from an EMBL/GenBank/DDBJ whole genome shotgun (WGS) entry which is preliminary data.</text>
</comment>
<keyword evidence="3" id="KW-1185">Reference proteome</keyword>
<gene>
    <name evidence="2" type="primary">tsaB</name>
    <name evidence="2" type="ORF">V1Y59_04730</name>
</gene>
<dbReference type="NCBIfam" id="TIGR03725">
    <property type="entry name" value="T6A_YeaZ"/>
    <property type="match status" value="1"/>
</dbReference>
<dbReference type="RefSeq" id="WP_330503689.1">
    <property type="nucleotide sequence ID" value="NZ_JAZDUE010000003.1"/>
</dbReference>
<dbReference type="Proteomes" id="UP001335729">
    <property type="component" value="Unassembled WGS sequence"/>
</dbReference>
<keyword evidence="2" id="KW-0808">Transferase</keyword>
<dbReference type="Gene3D" id="3.30.420.40">
    <property type="match status" value="2"/>
</dbReference>
<dbReference type="EC" id="2.3.1.234" evidence="2"/>
<dbReference type="InterPro" id="IPR043129">
    <property type="entry name" value="ATPase_NBD"/>
</dbReference>
<dbReference type="InterPro" id="IPR022496">
    <property type="entry name" value="T6A_TsaB"/>
</dbReference>
<dbReference type="InterPro" id="IPR000905">
    <property type="entry name" value="Gcp-like_dom"/>
</dbReference>
<name>A0ABU7MQI5_9ACTN</name>
<protein>
    <submittedName>
        <fullName evidence="2">tRNA (Adenosine(37)-N6)-threonylcarbamoyltransferase complex dimerization subunit type 1 TsaB</fullName>
        <ecNumber evidence="2">2.3.1.234</ecNumber>
    </submittedName>
</protein>
<sequence>MGGTLMYVLAIDTSTDAVVAGVARLPADGAPEVLADRAVSDGRRHAEVLTSLIGEALEQAGVRRDDLGAVIVGCGPGPFTGLRVGMATGAAFGDALGLPVYGVCSADAIAAHEQSATDPTSMLVVTDARRREIYWATYEQGRRTTGPAVGAPADVVAELAGAPIDVVVGSPAHTGLFGRPIGSAEVPTVAGLASVAAGDLRSGAQPEPLIPLYLRRPDAVERAPRRPAQPAEVSR</sequence>
<keyword evidence="2" id="KW-0012">Acyltransferase</keyword>
<dbReference type="CDD" id="cd24032">
    <property type="entry name" value="ASKHA_NBD_TsaB"/>
    <property type="match status" value="1"/>
</dbReference>
<dbReference type="PANTHER" id="PTHR11735">
    <property type="entry name" value="TRNA N6-ADENOSINE THREONYLCARBAMOYLTRANSFERASE"/>
    <property type="match status" value="1"/>
</dbReference>
<evidence type="ECO:0000313" key="2">
    <source>
        <dbReference type="EMBL" id="MEE4022376.1"/>
    </source>
</evidence>